<feature type="transmembrane region" description="Helical" evidence="1">
    <location>
        <begin position="149"/>
        <end position="178"/>
    </location>
</feature>
<keyword evidence="1" id="KW-1133">Transmembrane helix</keyword>
<feature type="transmembrane region" description="Helical" evidence="1">
    <location>
        <begin position="118"/>
        <end position="143"/>
    </location>
</feature>
<gene>
    <name evidence="2" type="ORF">SYV04_28550</name>
</gene>
<evidence type="ECO:0000313" key="3">
    <source>
        <dbReference type="Proteomes" id="UP001291309"/>
    </source>
</evidence>
<reference evidence="2 3" key="1">
    <citation type="submission" date="2023-12" db="EMBL/GenBank/DDBJ databases">
        <title>the genome sequence of Hyalangium sp. s54d21.</title>
        <authorList>
            <person name="Zhang X."/>
        </authorList>
    </citation>
    <scope>NUCLEOTIDE SEQUENCE [LARGE SCALE GENOMIC DNA]</scope>
    <source>
        <strain evidence="3">s54d21</strain>
    </source>
</reference>
<feature type="transmembrane region" description="Helical" evidence="1">
    <location>
        <begin position="77"/>
        <end position="98"/>
    </location>
</feature>
<feature type="transmembrane region" description="Helical" evidence="1">
    <location>
        <begin position="266"/>
        <end position="289"/>
    </location>
</feature>
<keyword evidence="1" id="KW-0812">Transmembrane</keyword>
<evidence type="ECO:0000256" key="1">
    <source>
        <dbReference type="SAM" id="Phobius"/>
    </source>
</evidence>
<proteinExistence type="predicted"/>
<feature type="transmembrane region" description="Helical" evidence="1">
    <location>
        <begin position="190"/>
        <end position="214"/>
    </location>
</feature>
<sequence>MRAHRAALFALIACLIPYAVLLLGFPASGDQDAAIHAIYSRWPTAPNPAPFPYRLLTVWSRPLFATLYAVPGQLGYAPMRLFTVLLCASTGWLTYLLARRLSLPRPWLAVPLTMLQPVLLQVGTDVMTEALFALVLAAGFLALESGRRLLAAALWSFLPLARPEGAIILGVLAALWGFEALRDRRALLPLLMLGLGAVLWELTVLALTGNWRYLLDTFPWPVHGTQWSGPPFHYLLRWPLIVGFAALVPWLVGLRPSWRAGGTARLSVLFCAVVLVIHALLFTTGGFASTGFDRYFATLVTSNALIALTGVAWLEERFPRLRAKALLPALLGLQAVQGLVLVELQPLSHLPKATLHAIQEARSRVELAQPLVASDFFTFVFLDLDPGGSRAKLPVSREGALARIAELPTGTVVIWDNLIGQWWYGLATEDFTARGYEVLWERDTALQSSWLSFASSTPLRQTVLVRRKGPP</sequence>
<protein>
    <recommendedName>
        <fullName evidence="4">Glycosyltransferase RgtA/B/C/D-like domain-containing protein</fullName>
    </recommendedName>
</protein>
<accession>A0ABU5HAP3</accession>
<organism evidence="2 3">
    <name type="scientific">Hyalangium rubrum</name>
    <dbReference type="NCBI Taxonomy" id="3103134"/>
    <lineage>
        <taxon>Bacteria</taxon>
        <taxon>Pseudomonadati</taxon>
        <taxon>Myxococcota</taxon>
        <taxon>Myxococcia</taxon>
        <taxon>Myxococcales</taxon>
        <taxon>Cystobacterineae</taxon>
        <taxon>Archangiaceae</taxon>
        <taxon>Hyalangium</taxon>
    </lineage>
</organism>
<dbReference type="Proteomes" id="UP001291309">
    <property type="component" value="Unassembled WGS sequence"/>
</dbReference>
<evidence type="ECO:0000313" key="2">
    <source>
        <dbReference type="EMBL" id="MDY7230381.1"/>
    </source>
</evidence>
<feature type="transmembrane region" description="Helical" evidence="1">
    <location>
        <begin position="295"/>
        <end position="314"/>
    </location>
</feature>
<comment type="caution">
    <text evidence="2">The sequence shown here is derived from an EMBL/GenBank/DDBJ whole genome shotgun (WGS) entry which is preliminary data.</text>
</comment>
<dbReference type="RefSeq" id="WP_321549105.1">
    <property type="nucleotide sequence ID" value="NZ_JAXIVS010000011.1"/>
</dbReference>
<feature type="transmembrane region" description="Helical" evidence="1">
    <location>
        <begin position="234"/>
        <end position="254"/>
    </location>
</feature>
<keyword evidence="3" id="KW-1185">Reference proteome</keyword>
<evidence type="ECO:0008006" key="4">
    <source>
        <dbReference type="Google" id="ProtNLM"/>
    </source>
</evidence>
<keyword evidence="1" id="KW-0472">Membrane</keyword>
<dbReference type="EMBL" id="JAXIVS010000011">
    <property type="protein sequence ID" value="MDY7230381.1"/>
    <property type="molecule type" value="Genomic_DNA"/>
</dbReference>
<name>A0ABU5HAP3_9BACT</name>